<dbReference type="Gene3D" id="1.10.357.10">
    <property type="entry name" value="Tetracycline Repressor, domain 2"/>
    <property type="match status" value="1"/>
</dbReference>
<proteinExistence type="predicted"/>
<keyword evidence="7" id="KW-1185">Reference proteome</keyword>
<dbReference type="Pfam" id="PF00440">
    <property type="entry name" value="TetR_N"/>
    <property type="match status" value="1"/>
</dbReference>
<dbReference type="InterPro" id="IPR050109">
    <property type="entry name" value="HTH-type_TetR-like_transc_reg"/>
</dbReference>
<feature type="domain" description="HTH tetR-type" evidence="5">
    <location>
        <begin position="10"/>
        <end position="70"/>
    </location>
</feature>
<dbReference type="InterPro" id="IPR023772">
    <property type="entry name" value="DNA-bd_HTH_TetR-type_CS"/>
</dbReference>
<dbReference type="InterPro" id="IPR041490">
    <property type="entry name" value="KstR2_TetR_C"/>
</dbReference>
<dbReference type="InterPro" id="IPR001647">
    <property type="entry name" value="HTH_TetR"/>
</dbReference>
<comment type="caution">
    <text evidence="6">The sequence shown here is derived from an EMBL/GenBank/DDBJ whole genome shotgun (WGS) entry which is preliminary data.</text>
</comment>
<feature type="DNA-binding region" description="H-T-H motif" evidence="4">
    <location>
        <begin position="33"/>
        <end position="52"/>
    </location>
</feature>
<evidence type="ECO:0000256" key="1">
    <source>
        <dbReference type="ARBA" id="ARBA00023015"/>
    </source>
</evidence>
<keyword evidence="1" id="KW-0805">Transcription regulation</keyword>
<dbReference type="PROSITE" id="PS01081">
    <property type="entry name" value="HTH_TETR_1"/>
    <property type="match status" value="1"/>
</dbReference>
<sequence length="198" mass="22051">MSQRVARKRGERVRAILTTAAELLGERGYEGVSLEDVADRLDVTKGSLYYYFASKDELVTAAIETLGTDWTDRLEALPAGGTPTDRLRALLREHIRIAVREYPAALRLFLVPDDWPEDQRARIKALRRRHDAVFRAVVEEGLRSGEFTVVAVDPTLQAMHAAMSQAPVWVRDDRGIDRLADTLMMLVGVVPVRPGSAG</sequence>
<dbReference type="PRINTS" id="PR00455">
    <property type="entry name" value="HTHTETR"/>
</dbReference>
<dbReference type="SUPFAM" id="SSF48498">
    <property type="entry name" value="Tetracyclin repressor-like, C-terminal domain"/>
    <property type="match status" value="1"/>
</dbReference>
<evidence type="ECO:0000313" key="6">
    <source>
        <dbReference type="EMBL" id="GAA4694760.1"/>
    </source>
</evidence>
<keyword evidence="2 4" id="KW-0238">DNA-binding</keyword>
<keyword evidence="3" id="KW-0804">Transcription</keyword>
<dbReference type="PANTHER" id="PTHR30055:SF234">
    <property type="entry name" value="HTH-TYPE TRANSCRIPTIONAL REGULATOR BETI"/>
    <property type="match status" value="1"/>
</dbReference>
<dbReference type="RefSeq" id="WP_345381681.1">
    <property type="nucleotide sequence ID" value="NZ_BAABIC010000011.1"/>
</dbReference>
<dbReference type="EMBL" id="BAABIC010000011">
    <property type="protein sequence ID" value="GAA4694760.1"/>
    <property type="molecule type" value="Genomic_DNA"/>
</dbReference>
<dbReference type="SUPFAM" id="SSF46689">
    <property type="entry name" value="Homeodomain-like"/>
    <property type="match status" value="1"/>
</dbReference>
<dbReference type="PANTHER" id="PTHR30055">
    <property type="entry name" value="HTH-TYPE TRANSCRIPTIONAL REGULATOR RUTR"/>
    <property type="match status" value="1"/>
</dbReference>
<gene>
    <name evidence="6" type="ORF">GCM10023215_35520</name>
</gene>
<protein>
    <submittedName>
        <fullName evidence="6">TetR/AcrR family transcriptional regulator</fullName>
    </submittedName>
</protein>
<dbReference type="InterPro" id="IPR036271">
    <property type="entry name" value="Tet_transcr_reg_TetR-rel_C_sf"/>
</dbReference>
<reference evidence="7" key="1">
    <citation type="journal article" date="2019" name="Int. J. Syst. Evol. Microbiol.">
        <title>The Global Catalogue of Microorganisms (GCM) 10K type strain sequencing project: providing services to taxonomists for standard genome sequencing and annotation.</title>
        <authorList>
            <consortium name="The Broad Institute Genomics Platform"/>
            <consortium name="The Broad Institute Genome Sequencing Center for Infectious Disease"/>
            <person name="Wu L."/>
            <person name="Ma J."/>
        </authorList>
    </citation>
    <scope>NUCLEOTIDE SEQUENCE [LARGE SCALE GENOMIC DNA]</scope>
    <source>
        <strain evidence="7">JCM 18055</strain>
    </source>
</reference>
<dbReference type="Pfam" id="PF17932">
    <property type="entry name" value="TetR_C_24"/>
    <property type="match status" value="1"/>
</dbReference>
<evidence type="ECO:0000313" key="7">
    <source>
        <dbReference type="Proteomes" id="UP001500325"/>
    </source>
</evidence>
<evidence type="ECO:0000256" key="2">
    <source>
        <dbReference type="ARBA" id="ARBA00023125"/>
    </source>
</evidence>
<evidence type="ECO:0000256" key="4">
    <source>
        <dbReference type="PROSITE-ProRule" id="PRU00335"/>
    </source>
</evidence>
<evidence type="ECO:0000259" key="5">
    <source>
        <dbReference type="PROSITE" id="PS50977"/>
    </source>
</evidence>
<evidence type="ECO:0000256" key="3">
    <source>
        <dbReference type="ARBA" id="ARBA00023163"/>
    </source>
</evidence>
<organism evidence="6 7">
    <name type="scientific">Pseudonocardia yuanmonensis</name>
    <dbReference type="NCBI Taxonomy" id="1095914"/>
    <lineage>
        <taxon>Bacteria</taxon>
        <taxon>Bacillati</taxon>
        <taxon>Actinomycetota</taxon>
        <taxon>Actinomycetes</taxon>
        <taxon>Pseudonocardiales</taxon>
        <taxon>Pseudonocardiaceae</taxon>
        <taxon>Pseudonocardia</taxon>
    </lineage>
</organism>
<accession>A0ABP8WWM0</accession>
<dbReference type="Proteomes" id="UP001500325">
    <property type="component" value="Unassembled WGS sequence"/>
</dbReference>
<name>A0ABP8WWM0_9PSEU</name>
<dbReference type="Gene3D" id="1.10.10.60">
    <property type="entry name" value="Homeodomain-like"/>
    <property type="match status" value="1"/>
</dbReference>
<dbReference type="InterPro" id="IPR009057">
    <property type="entry name" value="Homeodomain-like_sf"/>
</dbReference>
<dbReference type="PROSITE" id="PS50977">
    <property type="entry name" value="HTH_TETR_2"/>
    <property type="match status" value="1"/>
</dbReference>